<dbReference type="PROSITE" id="PS00380">
    <property type="entry name" value="RHODANESE_1"/>
    <property type="match status" value="1"/>
</dbReference>
<feature type="domain" description="Rhodanese" evidence="2">
    <location>
        <begin position="62"/>
        <end position="173"/>
    </location>
</feature>
<dbReference type="InterPro" id="IPR027417">
    <property type="entry name" value="P-loop_NTPase"/>
</dbReference>
<reference evidence="4" key="1">
    <citation type="submission" date="2016-11" db="UniProtKB">
        <authorList>
            <consortium name="WormBaseParasite"/>
        </authorList>
    </citation>
    <scope>IDENTIFICATION</scope>
</reference>
<keyword evidence="1" id="KW-0711">Selenium</keyword>
<accession>A0A1I8IY82</accession>
<dbReference type="Pfam" id="PF00581">
    <property type="entry name" value="Rhodanese"/>
    <property type="match status" value="1"/>
</dbReference>
<dbReference type="GO" id="GO:0002098">
    <property type="term" value="P:tRNA wobble uridine modification"/>
    <property type="evidence" value="ECO:0007669"/>
    <property type="project" value="InterPro"/>
</dbReference>
<dbReference type="InterPro" id="IPR058840">
    <property type="entry name" value="AAA_SelU"/>
</dbReference>
<organism evidence="3 4">
    <name type="scientific">Macrostomum lignano</name>
    <dbReference type="NCBI Taxonomy" id="282301"/>
    <lineage>
        <taxon>Eukaryota</taxon>
        <taxon>Metazoa</taxon>
        <taxon>Spiralia</taxon>
        <taxon>Lophotrochozoa</taxon>
        <taxon>Platyhelminthes</taxon>
        <taxon>Rhabditophora</taxon>
        <taxon>Macrostomorpha</taxon>
        <taxon>Macrostomida</taxon>
        <taxon>Macrostomidae</taxon>
        <taxon>Macrostomum</taxon>
    </lineage>
</organism>
<dbReference type="Gene3D" id="3.40.250.10">
    <property type="entry name" value="Rhodanese-like domain"/>
    <property type="match status" value="1"/>
</dbReference>
<dbReference type="PANTHER" id="PTHR30401:SF0">
    <property type="entry name" value="TRNA 2-SELENOURIDINE SYNTHASE"/>
    <property type="match status" value="1"/>
</dbReference>
<evidence type="ECO:0000313" key="3">
    <source>
        <dbReference type="Proteomes" id="UP000095280"/>
    </source>
</evidence>
<dbReference type="PROSITE" id="PS50206">
    <property type="entry name" value="RHODANESE_3"/>
    <property type="match status" value="1"/>
</dbReference>
<dbReference type="WBParaSite" id="maker-uti_cns_0019373-snap-gene-0.3-mRNA-1">
    <property type="protein sequence ID" value="maker-uti_cns_0019373-snap-gene-0.3-mRNA-1"/>
    <property type="gene ID" value="maker-uti_cns_0019373-snap-gene-0.3"/>
</dbReference>
<dbReference type="GO" id="GO:0043828">
    <property type="term" value="F:tRNA 2-selenouridine synthase activity"/>
    <property type="evidence" value="ECO:0007669"/>
    <property type="project" value="InterPro"/>
</dbReference>
<evidence type="ECO:0000259" key="2">
    <source>
        <dbReference type="PROSITE" id="PS50206"/>
    </source>
</evidence>
<evidence type="ECO:0000313" key="4">
    <source>
        <dbReference type="WBParaSite" id="maker-uti_cns_0019373-snap-gene-0.3-mRNA-1"/>
    </source>
</evidence>
<dbReference type="SUPFAM" id="SSF52540">
    <property type="entry name" value="P-loop containing nucleoside triphosphate hydrolases"/>
    <property type="match status" value="2"/>
</dbReference>
<dbReference type="Pfam" id="PF26341">
    <property type="entry name" value="AAA_SelU"/>
    <property type="match status" value="1"/>
</dbReference>
<dbReference type="PANTHER" id="PTHR30401">
    <property type="entry name" value="TRNA 2-SELENOURIDINE SYNTHASE"/>
    <property type="match status" value="1"/>
</dbReference>
<sequence length="420" mass="46893">LAWLQFGRCRVTTAALATVCRVFSRYQLNRCSTFSYNIKHNNNNSSILTEPNPLNWAAYDEVIDVRTPSEFADDHLPGAVNLPLLGDGDRAAIGKTFARSPFDGRRLGASVISQKIGELLGTHFADKSVDFRPLIYCWRGGQRSHSLAIVLSQIGYQPTVLAGGYRAYRRVVVKSLNDLAGVEPPVGRLKRAVVLAGLTGSGKTYLLERLARQGEQVVDLESLANHRGSLLGSDPNRPDQPSQKSFESSLYRTLSQLDADKPVWLECESARIGYRSLPQSLVATLARSPRILLEAESADDRVKHLIKQYGSLVERTELLIERLNLLGRHHSKSTKANWLAAAAAGDIPKLVHLLLADHYDPLYRHSRRRYFLETDSRRVIRLALNCNTIHSDEILVQLKQARDSLLFDNEPSGRIAVNRI</sequence>
<dbReference type="InterPro" id="IPR017582">
    <property type="entry name" value="SelU"/>
</dbReference>
<evidence type="ECO:0000256" key="1">
    <source>
        <dbReference type="ARBA" id="ARBA00023266"/>
    </source>
</evidence>
<name>A0A1I8IY82_9PLAT</name>
<dbReference type="NCBIfam" id="TIGR03167">
    <property type="entry name" value="tRNA_sel_U_synt"/>
    <property type="match status" value="1"/>
</dbReference>
<dbReference type="NCBIfam" id="NF008750">
    <property type="entry name" value="PRK11784.1-2"/>
    <property type="match status" value="1"/>
</dbReference>
<dbReference type="InterPro" id="IPR036873">
    <property type="entry name" value="Rhodanese-like_dom_sf"/>
</dbReference>
<dbReference type="Proteomes" id="UP000095280">
    <property type="component" value="Unplaced"/>
</dbReference>
<dbReference type="NCBIfam" id="NF008752">
    <property type="entry name" value="PRK11784.1-4"/>
    <property type="match status" value="1"/>
</dbReference>
<dbReference type="SMART" id="SM00450">
    <property type="entry name" value="RHOD"/>
    <property type="match status" value="1"/>
</dbReference>
<keyword evidence="3" id="KW-1185">Reference proteome</keyword>
<proteinExistence type="predicted"/>
<dbReference type="SUPFAM" id="SSF52821">
    <property type="entry name" value="Rhodanese/Cell cycle control phosphatase"/>
    <property type="match status" value="1"/>
</dbReference>
<dbReference type="GO" id="GO:0004792">
    <property type="term" value="F:thiosulfate-cyanide sulfurtransferase activity"/>
    <property type="evidence" value="ECO:0007669"/>
    <property type="project" value="InterPro"/>
</dbReference>
<dbReference type="InterPro" id="IPR001763">
    <property type="entry name" value="Rhodanese-like_dom"/>
</dbReference>
<dbReference type="InterPro" id="IPR001307">
    <property type="entry name" value="Thiosulphate_STrfase_CS"/>
</dbReference>
<protein>
    <submittedName>
        <fullName evidence="4">Rhodanese domain-containing protein</fullName>
    </submittedName>
</protein>
<dbReference type="AlphaFoldDB" id="A0A1I8IY82"/>